<evidence type="ECO:0000313" key="3">
    <source>
        <dbReference type="Proteomes" id="UP000199055"/>
    </source>
</evidence>
<dbReference type="Pfam" id="PF13340">
    <property type="entry name" value="DUF4096"/>
    <property type="match status" value="1"/>
</dbReference>
<feature type="domain" description="Insertion element IS402-like" evidence="1">
    <location>
        <begin position="1"/>
        <end position="32"/>
    </location>
</feature>
<reference evidence="2 3" key="1">
    <citation type="submission" date="2016-10" db="EMBL/GenBank/DDBJ databases">
        <authorList>
            <person name="de Groot N.N."/>
        </authorList>
    </citation>
    <scope>NUCLEOTIDE SEQUENCE [LARGE SCALE GENOMIC DNA]</scope>
    <source>
        <strain evidence="2 3">CGMCC 4.3519</strain>
    </source>
</reference>
<dbReference type="InterPro" id="IPR025161">
    <property type="entry name" value="IS402-like_dom"/>
</dbReference>
<sequence length="74" mass="8046">MDAILYVDRTGVPWRYLPHDFAPRETVYGHFAAGGRMRSSTASQESWGKSALREAASKARSSAAISVSCPWTAA</sequence>
<gene>
    <name evidence="2" type="ORF">SAMN05216481_1257</name>
</gene>
<evidence type="ECO:0000313" key="2">
    <source>
        <dbReference type="EMBL" id="SEQ99429.1"/>
    </source>
</evidence>
<protein>
    <submittedName>
        <fullName evidence="2">Putative transposase of IS4/5 family</fullName>
    </submittedName>
</protein>
<keyword evidence="3" id="KW-1185">Reference proteome</keyword>
<name>A0A1H9KK29_9ACTN</name>
<accession>A0A1H9KK29</accession>
<proteinExistence type="predicted"/>
<dbReference type="AlphaFoldDB" id="A0A1H9KK29"/>
<dbReference type="Proteomes" id="UP000199055">
    <property type="component" value="Unassembled WGS sequence"/>
</dbReference>
<dbReference type="EMBL" id="FOET01000025">
    <property type="protein sequence ID" value="SEQ99429.1"/>
    <property type="molecule type" value="Genomic_DNA"/>
</dbReference>
<evidence type="ECO:0000259" key="1">
    <source>
        <dbReference type="Pfam" id="PF13340"/>
    </source>
</evidence>
<organism evidence="2 3">
    <name type="scientific">Streptomyces radiopugnans</name>
    <dbReference type="NCBI Taxonomy" id="403935"/>
    <lineage>
        <taxon>Bacteria</taxon>
        <taxon>Bacillati</taxon>
        <taxon>Actinomycetota</taxon>
        <taxon>Actinomycetes</taxon>
        <taxon>Kitasatosporales</taxon>
        <taxon>Streptomycetaceae</taxon>
        <taxon>Streptomyces</taxon>
    </lineage>
</organism>